<gene>
    <name evidence="1" type="ORF">H6P81_004288</name>
</gene>
<accession>A0AAV7FEZ6</accession>
<dbReference type="EMBL" id="JAINDJ010000002">
    <property type="protein sequence ID" value="KAG9459780.1"/>
    <property type="molecule type" value="Genomic_DNA"/>
</dbReference>
<dbReference type="Proteomes" id="UP000825729">
    <property type="component" value="Unassembled WGS sequence"/>
</dbReference>
<evidence type="ECO:0000313" key="1">
    <source>
        <dbReference type="EMBL" id="KAG9459780.1"/>
    </source>
</evidence>
<organism evidence="1 2">
    <name type="scientific">Aristolochia fimbriata</name>
    <name type="common">White veined hardy Dutchman's pipe vine</name>
    <dbReference type="NCBI Taxonomy" id="158543"/>
    <lineage>
        <taxon>Eukaryota</taxon>
        <taxon>Viridiplantae</taxon>
        <taxon>Streptophyta</taxon>
        <taxon>Embryophyta</taxon>
        <taxon>Tracheophyta</taxon>
        <taxon>Spermatophyta</taxon>
        <taxon>Magnoliopsida</taxon>
        <taxon>Magnoliidae</taxon>
        <taxon>Piperales</taxon>
        <taxon>Aristolochiaceae</taxon>
        <taxon>Aristolochia</taxon>
    </lineage>
</organism>
<sequence>MRFDQVARDYSHSLSGSITVLNTLASHVKIASEKGKTTPVESNILSTKTAIPRTLRWDEIEARPTWRMAEATAPQPLDNGGGRTDRPGCTDWYYARFGRKRICSILYSLVFEKMTDQSFSVCFYFRTKIGGFNTEPPSSRCFLQKRLSPYKVLKGADGYRSPKMETTSTPSTTELLQAINHRVKQGNFANLTLEAVGKQLQQMEGKPSCLRQDYDAKVIYEWNIDNPTEEGSGHYTPNANLFNVCGPGGMTKPIVVNRIVRRTLSVTYMDGGTITSMNLTVTISSMPPKPTLVEHLSMTRRINPSPIFVMSLLGQHSIEFLMGSLSKNETTKYTLHNIGVGLDRSELVYHHFRK</sequence>
<proteinExistence type="predicted"/>
<protein>
    <submittedName>
        <fullName evidence="1">Uncharacterized protein</fullName>
    </submittedName>
</protein>
<name>A0AAV7FEZ6_ARIFI</name>
<dbReference type="AlphaFoldDB" id="A0AAV7FEZ6"/>
<keyword evidence="2" id="KW-1185">Reference proteome</keyword>
<reference evidence="1 2" key="1">
    <citation type="submission" date="2021-07" db="EMBL/GenBank/DDBJ databases">
        <title>The Aristolochia fimbriata genome: insights into angiosperm evolution, floral development and chemical biosynthesis.</title>
        <authorList>
            <person name="Jiao Y."/>
        </authorList>
    </citation>
    <scope>NUCLEOTIDE SEQUENCE [LARGE SCALE GENOMIC DNA]</scope>
    <source>
        <strain evidence="1">IBCAS-2021</strain>
        <tissue evidence="1">Leaf</tissue>
    </source>
</reference>
<comment type="caution">
    <text evidence="1">The sequence shown here is derived from an EMBL/GenBank/DDBJ whole genome shotgun (WGS) entry which is preliminary data.</text>
</comment>
<evidence type="ECO:0000313" key="2">
    <source>
        <dbReference type="Proteomes" id="UP000825729"/>
    </source>
</evidence>